<evidence type="ECO:0000256" key="1">
    <source>
        <dbReference type="SAM" id="MobiDB-lite"/>
    </source>
</evidence>
<evidence type="ECO:0000313" key="2">
    <source>
        <dbReference type="EMBL" id="KAJ7699211.1"/>
    </source>
</evidence>
<accession>A0AAD7DT89</accession>
<feature type="region of interest" description="Disordered" evidence="1">
    <location>
        <begin position="270"/>
        <end position="323"/>
    </location>
</feature>
<feature type="region of interest" description="Disordered" evidence="1">
    <location>
        <begin position="439"/>
        <end position="459"/>
    </location>
</feature>
<organism evidence="2 3">
    <name type="scientific">Mycena rosella</name>
    <name type="common">Pink bonnet</name>
    <name type="synonym">Agaricus rosellus</name>
    <dbReference type="NCBI Taxonomy" id="1033263"/>
    <lineage>
        <taxon>Eukaryota</taxon>
        <taxon>Fungi</taxon>
        <taxon>Dikarya</taxon>
        <taxon>Basidiomycota</taxon>
        <taxon>Agaricomycotina</taxon>
        <taxon>Agaricomycetes</taxon>
        <taxon>Agaricomycetidae</taxon>
        <taxon>Agaricales</taxon>
        <taxon>Marasmiineae</taxon>
        <taxon>Mycenaceae</taxon>
        <taxon>Mycena</taxon>
    </lineage>
</organism>
<gene>
    <name evidence="2" type="ORF">B0H17DRAFT_1196305</name>
</gene>
<feature type="compositionally biased region" description="Low complexity" evidence="1">
    <location>
        <begin position="400"/>
        <end position="412"/>
    </location>
</feature>
<evidence type="ECO:0000313" key="3">
    <source>
        <dbReference type="Proteomes" id="UP001221757"/>
    </source>
</evidence>
<sequence>MDVVPLFAGKLVDADSKAVTPNTFLKRFCSHICDSPNVTTDAQKIAAFRNYLLEDSPAEKCYDAHHGNTPMPTAAWNVLEAAFLLRFLGPVKAERTTWERECELLEMRITLDELDTTVKVASTEVFAHVHFASKLLDVARLTGIAPTASLIWQSCDVLPEERRRPYGSETLLRFGGGHSSSLPLLTRSHVDVGTPSTASTLDPDVGGGWTPVTRTGSTVAKATDDLSHAELEAIVRRHEQIAEQFRARLTQKAAPEFIQAKKLVQKTDDAPIPKSYSLGSSGSEIQPSPASPPVPVPVPKSRRATVEEVEDEGPGPAKLGGISAFDTFSEEELDAQREMLANYEEINRIKREEESIPTSFLVDFAHTQTSTPKAKKSRKRSKSPKSKKVEEPQMGDRTTAAPAPVAAPAAAVRAPVVADVPATQPAAKVQFVMPALDKSNSIPVDMGGEEPPAKLSPVN</sequence>
<feature type="region of interest" description="Disordered" evidence="1">
    <location>
        <begin position="360"/>
        <end position="412"/>
    </location>
</feature>
<feature type="compositionally biased region" description="Basic residues" evidence="1">
    <location>
        <begin position="373"/>
        <end position="386"/>
    </location>
</feature>
<dbReference type="EMBL" id="JARKIE010000023">
    <property type="protein sequence ID" value="KAJ7699211.1"/>
    <property type="molecule type" value="Genomic_DNA"/>
</dbReference>
<proteinExistence type="predicted"/>
<dbReference type="AlphaFoldDB" id="A0AAD7DT89"/>
<keyword evidence="3" id="KW-1185">Reference proteome</keyword>
<feature type="compositionally biased region" description="Pro residues" evidence="1">
    <location>
        <begin position="289"/>
        <end position="298"/>
    </location>
</feature>
<reference evidence="2" key="1">
    <citation type="submission" date="2023-03" db="EMBL/GenBank/DDBJ databases">
        <title>Massive genome expansion in bonnet fungi (Mycena s.s.) driven by repeated elements and novel gene families across ecological guilds.</title>
        <authorList>
            <consortium name="Lawrence Berkeley National Laboratory"/>
            <person name="Harder C.B."/>
            <person name="Miyauchi S."/>
            <person name="Viragh M."/>
            <person name="Kuo A."/>
            <person name="Thoen E."/>
            <person name="Andreopoulos B."/>
            <person name="Lu D."/>
            <person name="Skrede I."/>
            <person name="Drula E."/>
            <person name="Henrissat B."/>
            <person name="Morin E."/>
            <person name="Kohler A."/>
            <person name="Barry K."/>
            <person name="LaButti K."/>
            <person name="Morin E."/>
            <person name="Salamov A."/>
            <person name="Lipzen A."/>
            <person name="Mereny Z."/>
            <person name="Hegedus B."/>
            <person name="Baldrian P."/>
            <person name="Stursova M."/>
            <person name="Weitz H."/>
            <person name="Taylor A."/>
            <person name="Grigoriev I.V."/>
            <person name="Nagy L.G."/>
            <person name="Martin F."/>
            <person name="Kauserud H."/>
        </authorList>
    </citation>
    <scope>NUCLEOTIDE SEQUENCE</scope>
    <source>
        <strain evidence="2">CBHHK067</strain>
    </source>
</reference>
<comment type="caution">
    <text evidence="2">The sequence shown here is derived from an EMBL/GenBank/DDBJ whole genome shotgun (WGS) entry which is preliminary data.</text>
</comment>
<protein>
    <submittedName>
        <fullName evidence="2">Uncharacterized protein</fullName>
    </submittedName>
</protein>
<name>A0AAD7DT89_MYCRO</name>
<feature type="compositionally biased region" description="Polar residues" evidence="1">
    <location>
        <begin position="277"/>
        <end position="286"/>
    </location>
</feature>
<dbReference type="Proteomes" id="UP001221757">
    <property type="component" value="Unassembled WGS sequence"/>
</dbReference>